<organism evidence="7">
    <name type="scientific">Desulfobacca acetoxidans</name>
    <dbReference type="NCBI Taxonomy" id="60893"/>
    <lineage>
        <taxon>Bacteria</taxon>
        <taxon>Pseudomonadati</taxon>
        <taxon>Thermodesulfobacteriota</taxon>
        <taxon>Desulfobaccia</taxon>
        <taxon>Desulfobaccales</taxon>
        <taxon>Desulfobaccaceae</taxon>
        <taxon>Desulfobacca</taxon>
    </lineage>
</organism>
<dbReference type="InterPro" id="IPR045063">
    <property type="entry name" value="Dynamin_N"/>
</dbReference>
<dbReference type="PANTHER" id="PTHR10465">
    <property type="entry name" value="TRANSMEMBRANE GTPASE FZO1"/>
    <property type="match status" value="1"/>
</dbReference>
<keyword evidence="2" id="KW-0547">Nucleotide-binding</keyword>
<dbReference type="GO" id="GO:0005525">
    <property type="term" value="F:GTP binding"/>
    <property type="evidence" value="ECO:0007669"/>
    <property type="project" value="UniProtKB-KW"/>
</dbReference>
<name>A0A7C3UWY6_9BACT</name>
<comment type="caution">
    <text evidence="7">The sequence shown here is derived from an EMBL/GenBank/DDBJ whole genome shotgun (WGS) entry which is preliminary data.</text>
</comment>
<keyword evidence="3" id="KW-0378">Hydrolase</keyword>
<comment type="subcellular location">
    <subcellularLocation>
        <location evidence="1">Membrane</location>
    </subcellularLocation>
</comment>
<keyword evidence="5" id="KW-0472">Membrane</keyword>
<reference evidence="7" key="1">
    <citation type="journal article" date="2020" name="mSystems">
        <title>Genome- and Community-Level Interaction Insights into Carbon Utilization and Element Cycling Functions of Hydrothermarchaeota in Hydrothermal Sediment.</title>
        <authorList>
            <person name="Zhou Z."/>
            <person name="Liu Y."/>
            <person name="Xu W."/>
            <person name="Pan J."/>
            <person name="Luo Z.H."/>
            <person name="Li M."/>
        </authorList>
    </citation>
    <scope>NUCLEOTIDE SEQUENCE [LARGE SCALE GENOMIC DNA]</scope>
    <source>
        <strain evidence="7">SpSt-897</strain>
    </source>
</reference>
<evidence type="ECO:0000256" key="4">
    <source>
        <dbReference type="ARBA" id="ARBA00023134"/>
    </source>
</evidence>
<evidence type="ECO:0000259" key="6">
    <source>
        <dbReference type="Pfam" id="PF00350"/>
    </source>
</evidence>
<dbReference type="InterPro" id="IPR027417">
    <property type="entry name" value="P-loop_NTPase"/>
</dbReference>
<proteinExistence type="predicted"/>
<evidence type="ECO:0000256" key="2">
    <source>
        <dbReference type="ARBA" id="ARBA00022741"/>
    </source>
</evidence>
<protein>
    <recommendedName>
        <fullName evidence="6">Dynamin N-terminal domain-containing protein</fullName>
    </recommendedName>
</protein>
<dbReference type="EMBL" id="DTMF01000110">
    <property type="protein sequence ID" value="HGF33578.1"/>
    <property type="molecule type" value="Genomic_DNA"/>
</dbReference>
<accession>A0A7C3UWY6</accession>
<sequence>MAQNGDKVLLQLPNQEGRVPDDQTLAPLIRALDNLESMAREWQQLLPPAVSRAEHWLKVLSQVRAHLAEDCLRLAVVGTVKSGKSTFINALLGQDLLRRGAGILTAMITRVQPGTSARAVLRFKDWTEIAEEIRRALALFPGEALNSLTGPFDLRQADHRRLLAQDLAAGEKSDLWAGNTLNQEWLLLKSYLDGYDQVLDYVDQGVLILEGDRLARHGDLVTREATAVYLKDVLLTVPVPWLPPGLELGDCQGSDSPIPQHLAQVLTYLLRSDMVLYVISSRVGLRQGDFQFITEIKRMGLLPHTWFVLNLDLAELRGLKEIEALRSRLRQELAPLDRNSPMFAFSALEQLLRRRQEKGEALEVREAALLPVWEADPEAAAFSGGEFQRFSQELAAALEHLRRERLAGGSLSQVQMVARGLREQVNLALGMIGKDLAAFQTLEARIAERRQPVMAVRQTLAETLKGAGDRLKKTLKKRVDSFLDTRSGQGATLFDFILAYEPDWKAIIPPGEPEALRPALYRLFQEFQKSLSRFISGEMTGRVLEFIRTQEEWVRQEFLGAATPLIFSLQEAVALYYQEIAAQGLPVSPPRLKVELPPNPAGLEVPLLTVAPEVDWRWSGEAWLRSGAGWLRWAWEALKARLGREAVTDPREQAMQNLAWGLKAIKERFREEARVDLIDFGERLKFRYFVPLVDGLAASLLAHLDDLLQSLLADLEGLVAAMREAEADQETRRQRLGALADQATALEAALSGEEGQP</sequence>
<feature type="domain" description="Dynamin N-terminal" evidence="6">
    <location>
        <begin position="74"/>
        <end position="299"/>
    </location>
</feature>
<evidence type="ECO:0000313" key="7">
    <source>
        <dbReference type="EMBL" id="HGF33578.1"/>
    </source>
</evidence>
<keyword evidence="4" id="KW-0342">GTP-binding</keyword>
<evidence type="ECO:0000256" key="1">
    <source>
        <dbReference type="ARBA" id="ARBA00004370"/>
    </source>
</evidence>
<gene>
    <name evidence="7" type="ORF">ENW96_04190</name>
</gene>
<dbReference type="PANTHER" id="PTHR10465:SF0">
    <property type="entry name" value="SARCALUMENIN"/>
    <property type="match status" value="1"/>
</dbReference>
<evidence type="ECO:0000256" key="3">
    <source>
        <dbReference type="ARBA" id="ARBA00022801"/>
    </source>
</evidence>
<dbReference type="Pfam" id="PF00350">
    <property type="entry name" value="Dynamin_N"/>
    <property type="match status" value="1"/>
</dbReference>
<dbReference type="InterPro" id="IPR027094">
    <property type="entry name" value="Mitofusin_fam"/>
</dbReference>
<dbReference type="SUPFAM" id="SSF52540">
    <property type="entry name" value="P-loop containing nucleoside triphosphate hydrolases"/>
    <property type="match status" value="1"/>
</dbReference>
<evidence type="ECO:0000256" key="5">
    <source>
        <dbReference type="ARBA" id="ARBA00023136"/>
    </source>
</evidence>
<dbReference type="GO" id="GO:0016020">
    <property type="term" value="C:membrane"/>
    <property type="evidence" value="ECO:0007669"/>
    <property type="project" value="UniProtKB-SubCell"/>
</dbReference>
<dbReference type="Gene3D" id="3.40.50.300">
    <property type="entry name" value="P-loop containing nucleotide triphosphate hydrolases"/>
    <property type="match status" value="2"/>
</dbReference>
<dbReference type="AlphaFoldDB" id="A0A7C3UWY6"/>
<dbReference type="GO" id="GO:0003924">
    <property type="term" value="F:GTPase activity"/>
    <property type="evidence" value="ECO:0007669"/>
    <property type="project" value="InterPro"/>
</dbReference>